<dbReference type="GO" id="GO:0035999">
    <property type="term" value="P:tetrahydrofolate interconversion"/>
    <property type="evidence" value="ECO:0007669"/>
    <property type="project" value="UniProtKB-UniPathway"/>
</dbReference>
<name>A0A1R1Y2W3_9FUNG</name>
<organism evidence="9 10">
    <name type="scientific">Smittium culicis</name>
    <dbReference type="NCBI Taxonomy" id="133412"/>
    <lineage>
        <taxon>Eukaryota</taxon>
        <taxon>Fungi</taxon>
        <taxon>Fungi incertae sedis</taxon>
        <taxon>Zoopagomycota</taxon>
        <taxon>Kickxellomycotina</taxon>
        <taxon>Harpellomycetes</taxon>
        <taxon>Harpellales</taxon>
        <taxon>Legeriomycetaceae</taxon>
        <taxon>Smittium</taxon>
    </lineage>
</organism>
<dbReference type="Pfam" id="PF02219">
    <property type="entry name" value="MTHFR"/>
    <property type="match status" value="2"/>
</dbReference>
<protein>
    <submittedName>
        <fullName evidence="9">Methylenetetrahydrofolate reductase 1</fullName>
    </submittedName>
</protein>
<reference evidence="9 10" key="1">
    <citation type="submission" date="2017-01" db="EMBL/GenBank/DDBJ databases">
        <authorList>
            <person name="Mah S.A."/>
            <person name="Swanson W.J."/>
            <person name="Moy G.W."/>
            <person name="Vacquier V.D."/>
        </authorList>
    </citation>
    <scope>NUCLEOTIDE SEQUENCE [LARGE SCALE GENOMIC DNA]</scope>
    <source>
        <strain evidence="9 10">GSMNP</strain>
    </source>
</reference>
<proteinExistence type="inferred from homology"/>
<evidence type="ECO:0000256" key="5">
    <source>
        <dbReference type="ARBA" id="ARBA00022827"/>
    </source>
</evidence>
<dbReference type="GO" id="GO:0004489">
    <property type="term" value="F:methylenetetrahydrofolate reductase [NAD(P)H] activity"/>
    <property type="evidence" value="ECO:0007669"/>
    <property type="project" value="InterPro"/>
</dbReference>
<keyword evidence="4" id="KW-0285">Flavoprotein</keyword>
<evidence type="ECO:0000256" key="4">
    <source>
        <dbReference type="ARBA" id="ARBA00022630"/>
    </source>
</evidence>
<dbReference type="GO" id="GO:0071949">
    <property type="term" value="F:FAD binding"/>
    <property type="evidence" value="ECO:0007669"/>
    <property type="project" value="TreeGrafter"/>
</dbReference>
<dbReference type="Pfam" id="PF21895">
    <property type="entry name" value="MTHFR_C"/>
    <property type="match status" value="1"/>
</dbReference>
<keyword evidence="5" id="KW-0274">FAD</keyword>
<evidence type="ECO:0000256" key="2">
    <source>
        <dbReference type="ARBA" id="ARBA00004777"/>
    </source>
</evidence>
<dbReference type="Gene3D" id="3.20.20.220">
    <property type="match status" value="1"/>
</dbReference>
<keyword evidence="10" id="KW-1185">Reference proteome</keyword>
<evidence type="ECO:0000313" key="9">
    <source>
        <dbReference type="EMBL" id="OMJ21145.1"/>
    </source>
</evidence>
<comment type="cofactor">
    <cofactor evidence="1">
        <name>FAD</name>
        <dbReference type="ChEBI" id="CHEBI:57692"/>
    </cofactor>
</comment>
<evidence type="ECO:0000256" key="1">
    <source>
        <dbReference type="ARBA" id="ARBA00001974"/>
    </source>
</evidence>
<dbReference type="InterPro" id="IPR029041">
    <property type="entry name" value="FAD-linked_oxidoreductase-like"/>
</dbReference>
<dbReference type="PANTHER" id="PTHR45754:SF3">
    <property type="entry name" value="METHYLENETETRAHYDROFOLATE REDUCTASE (NADPH)"/>
    <property type="match status" value="1"/>
</dbReference>
<comment type="similarity">
    <text evidence="3">Belongs to the methylenetetrahydrofolate reductase family.</text>
</comment>
<comment type="caution">
    <text evidence="9">The sequence shown here is derived from an EMBL/GenBank/DDBJ whole genome shotgun (WGS) entry which is preliminary data.</text>
</comment>
<keyword evidence="6" id="KW-0560">Oxidoreductase</keyword>
<dbReference type="AlphaFoldDB" id="A0A1R1Y2W3"/>
<comment type="pathway">
    <text evidence="2 7">One-carbon metabolism; tetrahydrofolate interconversion.</text>
</comment>
<sequence length="634" mass="71859">MLKLNPLFIDVTWRWGGKSKDLTQEICINSQDVYGMESNMHMTCVGTKIDQINAVLKTAKKNNLMNILALRGDLPLSSNISSDSSKNQTLLNSSDTGFVSDSSCDSPVVLSNNSSSEDLVSQTSLKLNSKMRLTNEFQSAEQLVKHIRNEFGDYFCISVAGYPEGCVDKSHVETDIHILKRKVDAGADFVVSQLFYDIPVYMDWVKKCKDVGINVPIVPGIMPIQNYSGFEKMVKMCNIKVPEEIWTSLNSCKGDDLAVKDFGIQYSIYMIKTLISNGIKGFHFYTLNLERSTQLVLEGLELVPLVKQPTLNNMSENNSSNLKYVTSGFFDKLCAFNRQTKDLPWQPSPIGKRATENVRPIFWHNNTSSYIDRTKNWDEFPNGRWGDSRSPAFGELNYGQVWTYTKSQVINLWGTPTSVQDLVDLFTRYCQNKLSSLPWSDTELMLESNEIKPLLESLNKAGYLTINSQPSCNGVSSTNLVHGWGPKNGFVYKKAYIEFFIEPTKCEKLIKFLSEFNAESIDSPMITYLAIKKNSQLKSNWDIAKPNAVSWGVFPGCEIIQPTIVDADSFIAWKDEAFDYFQLWSNSYGHNQKYAETTSLLSHISDTWYLMNLVDNNYTRSAEFMYNMLLSIGE</sequence>
<dbReference type="GO" id="GO:0009086">
    <property type="term" value="P:methionine biosynthetic process"/>
    <property type="evidence" value="ECO:0007669"/>
    <property type="project" value="TreeGrafter"/>
</dbReference>
<dbReference type="OrthoDB" id="16284at2759"/>
<evidence type="ECO:0000256" key="6">
    <source>
        <dbReference type="ARBA" id="ARBA00023002"/>
    </source>
</evidence>
<evidence type="ECO:0000256" key="3">
    <source>
        <dbReference type="ARBA" id="ARBA00006743"/>
    </source>
</evidence>
<dbReference type="InterPro" id="IPR053806">
    <property type="entry name" value="MTHFR_C"/>
</dbReference>
<dbReference type="PANTHER" id="PTHR45754">
    <property type="entry name" value="METHYLENETETRAHYDROFOLATE REDUCTASE"/>
    <property type="match status" value="1"/>
</dbReference>
<dbReference type="InterPro" id="IPR003171">
    <property type="entry name" value="Mehydrof_redctse-like"/>
</dbReference>
<dbReference type="SUPFAM" id="SSF51730">
    <property type="entry name" value="FAD-linked oxidoreductase"/>
    <property type="match status" value="2"/>
</dbReference>
<evidence type="ECO:0000313" key="10">
    <source>
        <dbReference type="Proteomes" id="UP000187283"/>
    </source>
</evidence>
<evidence type="ECO:0000259" key="8">
    <source>
        <dbReference type="Pfam" id="PF21895"/>
    </source>
</evidence>
<dbReference type="CDD" id="cd00537">
    <property type="entry name" value="MTHFR"/>
    <property type="match status" value="1"/>
</dbReference>
<feature type="domain" description="MTHFR SAM-binding regulatory" evidence="8">
    <location>
        <begin position="341"/>
        <end position="620"/>
    </location>
</feature>
<gene>
    <name evidence="9" type="ORF">AYI70_g3651</name>
</gene>
<dbReference type="STRING" id="133412.A0A1R1Y2W3"/>
<dbReference type="GO" id="GO:0005829">
    <property type="term" value="C:cytosol"/>
    <property type="evidence" value="ECO:0007669"/>
    <property type="project" value="TreeGrafter"/>
</dbReference>
<dbReference type="UniPathway" id="UPA00193"/>
<evidence type="ECO:0000256" key="7">
    <source>
        <dbReference type="RuleBase" id="RU004254"/>
    </source>
</evidence>
<dbReference type="EMBL" id="LSSN01001077">
    <property type="protein sequence ID" value="OMJ21145.1"/>
    <property type="molecule type" value="Genomic_DNA"/>
</dbReference>
<accession>A0A1R1Y2W3</accession>
<dbReference type="Proteomes" id="UP000187283">
    <property type="component" value="Unassembled WGS sequence"/>
</dbReference>